<evidence type="ECO:0000313" key="3">
    <source>
        <dbReference type="Proteomes" id="UP000002195"/>
    </source>
</evidence>
<dbReference type="VEuPathDB" id="AmoebaDB:DDB_G0280265"/>
<gene>
    <name evidence="2" type="ORF">DDB_G0280265</name>
</gene>
<dbReference type="KEGG" id="ddi:DDB_G0280265"/>
<name>Q54VL6_DICDI</name>
<dbReference type="Proteomes" id="UP000002195">
    <property type="component" value="Unassembled WGS sequence"/>
</dbReference>
<dbReference type="SUPFAM" id="SSF55729">
    <property type="entry name" value="Acyl-CoA N-acyltransferases (Nat)"/>
    <property type="match status" value="1"/>
</dbReference>
<dbReference type="InterPro" id="IPR051531">
    <property type="entry name" value="N-acetyltransferase"/>
</dbReference>
<dbReference type="PANTHER" id="PTHR43792">
    <property type="entry name" value="GNAT FAMILY, PUTATIVE (AFU_ORTHOLOGUE AFUA_3G00765)-RELATED-RELATED"/>
    <property type="match status" value="1"/>
</dbReference>
<organism evidence="2 3">
    <name type="scientific">Dictyostelium discoideum</name>
    <name type="common">Social amoeba</name>
    <dbReference type="NCBI Taxonomy" id="44689"/>
    <lineage>
        <taxon>Eukaryota</taxon>
        <taxon>Amoebozoa</taxon>
        <taxon>Evosea</taxon>
        <taxon>Eumycetozoa</taxon>
        <taxon>Dictyostelia</taxon>
        <taxon>Dictyosteliales</taxon>
        <taxon>Dictyosteliaceae</taxon>
        <taxon>Dictyostelium</taxon>
    </lineage>
</organism>
<feature type="domain" description="N-acetyltransferase" evidence="1">
    <location>
        <begin position="10"/>
        <end position="176"/>
    </location>
</feature>
<keyword evidence="3" id="KW-1185">Reference proteome</keyword>
<dbReference type="PANTHER" id="PTHR43792:SF1">
    <property type="entry name" value="N-ACETYLTRANSFERASE DOMAIN-CONTAINING PROTEIN"/>
    <property type="match status" value="1"/>
</dbReference>
<dbReference type="Gene3D" id="3.40.630.30">
    <property type="match status" value="1"/>
</dbReference>
<dbReference type="InterPro" id="IPR016181">
    <property type="entry name" value="Acyl_CoA_acyltransferase"/>
</dbReference>
<proteinExistence type="predicted"/>
<dbReference type="PaxDb" id="44689-DDB0206477"/>
<sequence length="180" mass="21496">MIENIETERLVLRDMKLEDKYDIFEYRSDGETNKYQSWIPKTIDDVQEFIKRNPNEFNKPDTWYQILIICKDNNCIIGDIGIHFIDIGNNKQVEIGITLNKKYQKRGYAIESLNGIIQYLFKTLNKHRITASVDLNNTNSIKLFEQLHFRKEAHFKKSLFINNEWVDDIIYALLSEEWLK</sequence>
<dbReference type="RefSeq" id="XP_641339.1">
    <property type="nucleotide sequence ID" value="XM_636247.1"/>
</dbReference>
<dbReference type="EMBL" id="AAFI02000035">
    <property type="protein sequence ID" value="EAL67359.1"/>
    <property type="molecule type" value="Genomic_DNA"/>
</dbReference>
<dbReference type="eggNOG" id="ENOG502RSKU">
    <property type="taxonomic scope" value="Eukaryota"/>
</dbReference>
<dbReference type="Pfam" id="PF13302">
    <property type="entry name" value="Acetyltransf_3"/>
    <property type="match status" value="1"/>
</dbReference>
<dbReference type="GeneID" id="8622473"/>
<dbReference type="GO" id="GO:0016747">
    <property type="term" value="F:acyltransferase activity, transferring groups other than amino-acyl groups"/>
    <property type="evidence" value="ECO:0007669"/>
    <property type="project" value="InterPro"/>
</dbReference>
<accession>Q54VL6</accession>
<dbReference type="PROSITE" id="PS51186">
    <property type="entry name" value="GNAT"/>
    <property type="match status" value="1"/>
</dbReference>
<dbReference type="InterPro" id="IPR000182">
    <property type="entry name" value="GNAT_dom"/>
</dbReference>
<reference evidence="2 3" key="1">
    <citation type="journal article" date="2005" name="Nature">
        <title>The genome of the social amoeba Dictyostelium discoideum.</title>
        <authorList>
            <consortium name="The Dictyostelium discoideum Sequencing Consortium"/>
            <person name="Eichinger L."/>
            <person name="Pachebat J.A."/>
            <person name="Glockner G."/>
            <person name="Rajandream M.A."/>
            <person name="Sucgang R."/>
            <person name="Berriman M."/>
            <person name="Song J."/>
            <person name="Olsen R."/>
            <person name="Szafranski K."/>
            <person name="Xu Q."/>
            <person name="Tunggal B."/>
            <person name="Kummerfeld S."/>
            <person name="Madera M."/>
            <person name="Konfortov B.A."/>
            <person name="Rivero F."/>
            <person name="Bankier A.T."/>
            <person name="Lehmann R."/>
            <person name="Hamlin N."/>
            <person name="Davies R."/>
            <person name="Gaudet P."/>
            <person name="Fey P."/>
            <person name="Pilcher K."/>
            <person name="Chen G."/>
            <person name="Saunders D."/>
            <person name="Sodergren E."/>
            <person name="Davis P."/>
            <person name="Kerhornou A."/>
            <person name="Nie X."/>
            <person name="Hall N."/>
            <person name="Anjard C."/>
            <person name="Hemphill L."/>
            <person name="Bason N."/>
            <person name="Farbrother P."/>
            <person name="Desany B."/>
            <person name="Just E."/>
            <person name="Morio T."/>
            <person name="Rost R."/>
            <person name="Churcher C."/>
            <person name="Cooper J."/>
            <person name="Haydock S."/>
            <person name="van Driessche N."/>
            <person name="Cronin A."/>
            <person name="Goodhead I."/>
            <person name="Muzny D."/>
            <person name="Mourier T."/>
            <person name="Pain A."/>
            <person name="Lu M."/>
            <person name="Harper D."/>
            <person name="Lindsay R."/>
            <person name="Hauser H."/>
            <person name="James K."/>
            <person name="Quiles M."/>
            <person name="Madan Babu M."/>
            <person name="Saito T."/>
            <person name="Buchrieser C."/>
            <person name="Wardroper A."/>
            <person name="Felder M."/>
            <person name="Thangavelu M."/>
            <person name="Johnson D."/>
            <person name="Knights A."/>
            <person name="Loulseged H."/>
            <person name="Mungall K."/>
            <person name="Oliver K."/>
            <person name="Price C."/>
            <person name="Quail M.A."/>
            <person name="Urushihara H."/>
            <person name="Hernandez J."/>
            <person name="Rabbinowitsch E."/>
            <person name="Steffen D."/>
            <person name="Sanders M."/>
            <person name="Ma J."/>
            <person name="Kohara Y."/>
            <person name="Sharp S."/>
            <person name="Simmonds M."/>
            <person name="Spiegler S."/>
            <person name="Tivey A."/>
            <person name="Sugano S."/>
            <person name="White B."/>
            <person name="Walker D."/>
            <person name="Woodward J."/>
            <person name="Winckler T."/>
            <person name="Tanaka Y."/>
            <person name="Shaulsky G."/>
            <person name="Schleicher M."/>
            <person name="Weinstock G."/>
            <person name="Rosenthal A."/>
            <person name="Cox E.C."/>
            <person name="Chisholm R.L."/>
            <person name="Gibbs R."/>
            <person name="Loomis W.F."/>
            <person name="Platzer M."/>
            <person name="Kay R.R."/>
            <person name="Williams J."/>
            <person name="Dear P.H."/>
            <person name="Noegel A.A."/>
            <person name="Barrell B."/>
            <person name="Kuspa A."/>
        </authorList>
    </citation>
    <scope>NUCLEOTIDE SEQUENCE [LARGE SCALE GENOMIC DNA]</scope>
    <source>
        <strain evidence="2 3">AX4</strain>
    </source>
</reference>
<dbReference type="dictyBase" id="DDB_G0280265"/>
<dbReference type="PhylomeDB" id="Q54VL6"/>
<evidence type="ECO:0000259" key="1">
    <source>
        <dbReference type="PROSITE" id="PS51186"/>
    </source>
</evidence>
<dbReference type="SMR" id="Q54VL6"/>
<dbReference type="HOGENOM" id="CLU_013985_3_6_1"/>
<dbReference type="AlphaFoldDB" id="Q54VL6"/>
<comment type="caution">
    <text evidence="2">The sequence shown here is derived from an EMBL/GenBank/DDBJ whole genome shotgun (WGS) entry which is preliminary data.</text>
</comment>
<evidence type="ECO:0000313" key="2">
    <source>
        <dbReference type="EMBL" id="EAL67359.1"/>
    </source>
</evidence>
<protein>
    <recommendedName>
        <fullName evidence="1">N-acetyltransferase domain-containing protein</fullName>
    </recommendedName>
</protein>
<dbReference type="OMA" id="SVGWNFN"/>
<dbReference type="InParanoid" id="Q54VL6"/>